<feature type="signal peptide" evidence="11">
    <location>
        <begin position="1"/>
        <end position="17"/>
    </location>
</feature>
<dbReference type="InterPro" id="IPR040039">
    <property type="entry name" value="PIGX"/>
</dbReference>
<keyword evidence="7 10" id="KW-1133">Transmembrane helix</keyword>
<keyword evidence="11" id="KW-0732">Signal</keyword>
<evidence type="ECO:0000256" key="4">
    <source>
        <dbReference type="ARBA" id="ARBA00022502"/>
    </source>
</evidence>
<dbReference type="GO" id="GO:0006506">
    <property type="term" value="P:GPI anchor biosynthetic process"/>
    <property type="evidence" value="ECO:0007669"/>
    <property type="project" value="UniProtKB-UniPathway"/>
</dbReference>
<dbReference type="RefSeq" id="XP_001021705.2">
    <property type="nucleotide sequence ID" value="XM_001021705.2"/>
</dbReference>
<keyword evidence="8 10" id="KW-0472">Membrane</keyword>
<keyword evidence="9" id="KW-0325">Glycoprotein</keyword>
<dbReference type="InterPro" id="IPR013233">
    <property type="entry name" value="PIG-X/PBN1"/>
</dbReference>
<evidence type="ECO:0000256" key="10">
    <source>
        <dbReference type="SAM" id="Phobius"/>
    </source>
</evidence>
<dbReference type="InParanoid" id="I7MLA2"/>
<dbReference type="PANTHER" id="PTHR28650:SF1">
    <property type="entry name" value="PHOSPHATIDYLINOSITOL-GLYCAN BIOSYNTHESIS CLASS X PROTEIN"/>
    <property type="match status" value="1"/>
</dbReference>
<dbReference type="GO" id="GO:0005789">
    <property type="term" value="C:endoplasmic reticulum membrane"/>
    <property type="evidence" value="ECO:0007669"/>
    <property type="project" value="UniProtKB-SubCell"/>
</dbReference>
<dbReference type="EMBL" id="GG662603">
    <property type="protein sequence ID" value="EAS01459.2"/>
    <property type="molecule type" value="Genomic_DNA"/>
</dbReference>
<dbReference type="GeneID" id="7840040"/>
<evidence type="ECO:0000256" key="7">
    <source>
        <dbReference type="ARBA" id="ARBA00022989"/>
    </source>
</evidence>
<keyword evidence="5 10" id="KW-0812">Transmembrane</keyword>
<sequence>MKIFFVFLAIFLASANTQKFLAVDFERNIKEEEFSISQDQNIIKFHKQTNAVGFVFQNGQQEDIIKNAVFISNIPHERFSVVRCGSLNKAQQRPDLIFSDKFEEYFKKRNFTLTLNENGDECFGFNVLYQKNYTQLINISQVQKELNAFISSSFSEVENNLFLLSFDQIFEIEVNYNQKNQTRYVKISSKTQRSVLEIHSKIPVQLGSTLEIFKGQVKQISQFVSDRSFYNAFFNREAEGTGLHQKSQIQFKYESSKQNLKKEGKECELAIVDYLDTTQYVDFDELYLHDNLNLTNYRVHDIERPSSLSPQHVYILKYRFKDSDITYDVSKNKYIMQMDESFLFHYRYRTPFEGKYKQSYMNIYPYFLLNCIEQPKKSNASIKTSLIERMVNTAFNTTNFRQIDVQQADQKVKILERQVPVGNIADKEYTLYITIFLTVSVCIFFAYIILRVSSKYNL</sequence>
<keyword evidence="13" id="KW-1185">Reference proteome</keyword>
<evidence type="ECO:0000256" key="5">
    <source>
        <dbReference type="ARBA" id="ARBA00022692"/>
    </source>
</evidence>
<dbReference type="Proteomes" id="UP000009168">
    <property type="component" value="Unassembled WGS sequence"/>
</dbReference>
<comment type="similarity">
    <text evidence="3">Belongs to the PIGX family.</text>
</comment>
<dbReference type="KEGG" id="tet:TTHERM_00151720"/>
<reference evidence="13" key="1">
    <citation type="journal article" date="2006" name="PLoS Biol.">
        <title>Macronuclear genome sequence of the ciliate Tetrahymena thermophila, a model eukaryote.</title>
        <authorList>
            <person name="Eisen J.A."/>
            <person name="Coyne R.S."/>
            <person name="Wu M."/>
            <person name="Wu D."/>
            <person name="Thiagarajan M."/>
            <person name="Wortman J.R."/>
            <person name="Badger J.H."/>
            <person name="Ren Q."/>
            <person name="Amedeo P."/>
            <person name="Jones K.M."/>
            <person name="Tallon L.J."/>
            <person name="Delcher A.L."/>
            <person name="Salzberg S.L."/>
            <person name="Silva J.C."/>
            <person name="Haas B.J."/>
            <person name="Majoros W.H."/>
            <person name="Farzad M."/>
            <person name="Carlton J.M."/>
            <person name="Smith R.K. Jr."/>
            <person name="Garg J."/>
            <person name="Pearlman R.E."/>
            <person name="Karrer K.M."/>
            <person name="Sun L."/>
            <person name="Manning G."/>
            <person name="Elde N.C."/>
            <person name="Turkewitz A.P."/>
            <person name="Asai D.J."/>
            <person name="Wilkes D.E."/>
            <person name="Wang Y."/>
            <person name="Cai H."/>
            <person name="Collins K."/>
            <person name="Stewart B.A."/>
            <person name="Lee S.R."/>
            <person name="Wilamowska K."/>
            <person name="Weinberg Z."/>
            <person name="Ruzzo W.L."/>
            <person name="Wloga D."/>
            <person name="Gaertig J."/>
            <person name="Frankel J."/>
            <person name="Tsao C.-C."/>
            <person name="Gorovsky M.A."/>
            <person name="Keeling P.J."/>
            <person name="Waller R.F."/>
            <person name="Patron N.J."/>
            <person name="Cherry J.M."/>
            <person name="Stover N.A."/>
            <person name="Krieger C.J."/>
            <person name="del Toro C."/>
            <person name="Ryder H.F."/>
            <person name="Williamson S.C."/>
            <person name="Barbeau R.A."/>
            <person name="Hamilton E.P."/>
            <person name="Orias E."/>
        </authorList>
    </citation>
    <scope>NUCLEOTIDE SEQUENCE [LARGE SCALE GENOMIC DNA]</scope>
    <source>
        <strain evidence="13">SB210</strain>
    </source>
</reference>
<evidence type="ECO:0000256" key="8">
    <source>
        <dbReference type="ARBA" id="ARBA00023136"/>
    </source>
</evidence>
<keyword evidence="4" id="KW-0337">GPI-anchor biosynthesis</keyword>
<accession>I7MLA2</accession>
<organism evidence="12 13">
    <name type="scientific">Tetrahymena thermophila (strain SB210)</name>
    <dbReference type="NCBI Taxonomy" id="312017"/>
    <lineage>
        <taxon>Eukaryota</taxon>
        <taxon>Sar</taxon>
        <taxon>Alveolata</taxon>
        <taxon>Ciliophora</taxon>
        <taxon>Intramacronucleata</taxon>
        <taxon>Oligohymenophorea</taxon>
        <taxon>Hymenostomatida</taxon>
        <taxon>Tetrahymenina</taxon>
        <taxon>Tetrahymenidae</taxon>
        <taxon>Tetrahymena</taxon>
    </lineage>
</organism>
<feature type="transmembrane region" description="Helical" evidence="10">
    <location>
        <begin position="429"/>
        <end position="450"/>
    </location>
</feature>
<keyword evidence="6" id="KW-0256">Endoplasmic reticulum</keyword>
<comment type="subcellular location">
    <subcellularLocation>
        <location evidence="1">Endoplasmic reticulum membrane</location>
        <topology evidence="1">Single-pass membrane protein</topology>
    </subcellularLocation>
</comment>
<gene>
    <name evidence="12" type="ORF">TTHERM_00151720</name>
</gene>
<dbReference type="UniPathway" id="UPA00196"/>
<dbReference type="AlphaFoldDB" id="I7MLA2"/>
<evidence type="ECO:0000256" key="11">
    <source>
        <dbReference type="SAM" id="SignalP"/>
    </source>
</evidence>
<evidence type="ECO:0000313" key="13">
    <source>
        <dbReference type="Proteomes" id="UP000009168"/>
    </source>
</evidence>
<name>I7MLA2_TETTS</name>
<evidence type="ECO:0000256" key="9">
    <source>
        <dbReference type="ARBA" id="ARBA00023180"/>
    </source>
</evidence>
<dbReference type="Pfam" id="PF08320">
    <property type="entry name" value="PIG-X"/>
    <property type="match status" value="1"/>
</dbReference>
<comment type="pathway">
    <text evidence="2">Glycolipid biosynthesis; glycosylphosphatidylinositol-anchor biosynthesis.</text>
</comment>
<evidence type="ECO:0000256" key="2">
    <source>
        <dbReference type="ARBA" id="ARBA00004687"/>
    </source>
</evidence>
<feature type="chain" id="PRO_5003712777" evidence="11">
    <location>
        <begin position="18"/>
        <end position="458"/>
    </location>
</feature>
<protein>
    <submittedName>
        <fullName evidence="12">PIG-X/PBN1 family protein</fullName>
    </submittedName>
</protein>
<dbReference type="PANTHER" id="PTHR28650">
    <property type="entry name" value="PHOSPHATIDYLINOSITOL-GLYCAN BIOSYNTHESIS CLASS X PROTEIN"/>
    <property type="match status" value="1"/>
</dbReference>
<evidence type="ECO:0000256" key="1">
    <source>
        <dbReference type="ARBA" id="ARBA00004389"/>
    </source>
</evidence>
<evidence type="ECO:0000256" key="6">
    <source>
        <dbReference type="ARBA" id="ARBA00022824"/>
    </source>
</evidence>
<evidence type="ECO:0000313" key="12">
    <source>
        <dbReference type="EMBL" id="EAS01459.2"/>
    </source>
</evidence>
<evidence type="ECO:0000256" key="3">
    <source>
        <dbReference type="ARBA" id="ARBA00010345"/>
    </source>
</evidence>
<proteinExistence type="inferred from homology"/>